<proteinExistence type="predicted"/>
<organism evidence="2">
    <name type="scientific">viral metagenome</name>
    <dbReference type="NCBI Taxonomy" id="1070528"/>
    <lineage>
        <taxon>unclassified sequences</taxon>
        <taxon>metagenomes</taxon>
        <taxon>organismal metagenomes</taxon>
    </lineage>
</organism>
<evidence type="ECO:0000313" key="2">
    <source>
        <dbReference type="EMBL" id="GBH21807.1"/>
    </source>
</evidence>
<sequence length="506" mass="55873">MQVDFHGTVSSQQKMDVTMRIYGDPDDLKNSLLTEYTIEIKADYFGASPAWVQFDSTDNLYDYNYLYYPDTRHYLYRSSAWMVLTTEDDLDVDMPTSLPDEEFTLFSSVDYESFHAKWLPLINQRLKDPITEYSYLTKPTPPAISNSGGSGDSAKSASASSNSVDPDAYTGSSRFSFADTAKGKVDPASLALTFNEFNELTITAPTFGSVVIGQFTTGNVLKSVTVPDWLNELQPFVDKAIQGFNSIFSTLAEVGNAGIDGVNKGLEFTRDALNKLAVTVTAAIQSSANTMIRGINNLGSSITAGVNDLYSKLKEFIIMIFKSISNFGEELVEKSVLLVNDKWSTLKTNIKDNWKPVFTLDFGKMMKAFISTLDEIGMYGLTSLGGVVVGPSIMTWLKSANLGTFTLYIPHFLDPLIATDAIFDDGEYHLSDLLKDILFIAGVVFLSNIVGKHAIKLIRILFGIGMSMRKALKEMRWKQAVLSTVESNAIRLGRIETAVGAHNIFN</sequence>
<evidence type="ECO:0000256" key="1">
    <source>
        <dbReference type="SAM" id="MobiDB-lite"/>
    </source>
</evidence>
<reference evidence="2" key="1">
    <citation type="submission" date="2017-04" db="EMBL/GenBank/DDBJ databases">
        <title>Unveiling RNA virosphere associated with marine microorganisms.</title>
        <authorList>
            <person name="Urayama S."/>
            <person name="Takaki Y."/>
            <person name="Nishi S."/>
            <person name="Yoshida Y."/>
            <person name="Deguchi S."/>
            <person name="Takai K."/>
            <person name="Nunoura T."/>
        </authorList>
    </citation>
    <scope>NUCLEOTIDE SEQUENCE</scope>
</reference>
<dbReference type="AlphaFoldDB" id="A0A2V0R9N4"/>
<name>A0A2V0R9N4_9ZZZZ</name>
<protein>
    <submittedName>
        <fullName evidence="2">Uncharacterized protein</fullName>
    </submittedName>
</protein>
<feature type="region of interest" description="Disordered" evidence="1">
    <location>
        <begin position="141"/>
        <end position="167"/>
    </location>
</feature>
<comment type="caution">
    <text evidence="2">The sequence shown here is derived from an EMBL/GenBank/DDBJ whole genome shotgun (WGS) entry which is preliminary data.</text>
</comment>
<dbReference type="EMBL" id="BDQA01000351">
    <property type="protein sequence ID" value="GBH21807.1"/>
    <property type="molecule type" value="Genomic_RNA"/>
</dbReference>
<accession>A0A2V0R9N4</accession>
<feature type="compositionally biased region" description="Low complexity" evidence="1">
    <location>
        <begin position="152"/>
        <end position="163"/>
    </location>
</feature>